<feature type="transmembrane region" description="Helical" evidence="1">
    <location>
        <begin position="146"/>
        <end position="167"/>
    </location>
</feature>
<dbReference type="InterPro" id="IPR036397">
    <property type="entry name" value="RNaseH_sf"/>
</dbReference>
<evidence type="ECO:0000313" key="2">
    <source>
        <dbReference type="EMBL" id="RDY02666.1"/>
    </source>
</evidence>
<proteinExistence type="predicted"/>
<gene>
    <name evidence="2" type="ORF">CR513_13845</name>
</gene>
<feature type="non-terminal residue" evidence="2">
    <location>
        <position position="1"/>
    </location>
</feature>
<keyword evidence="1" id="KW-0812">Transmembrane</keyword>
<organism evidence="2 3">
    <name type="scientific">Mucuna pruriens</name>
    <name type="common">Velvet bean</name>
    <name type="synonym">Dolichos pruriens</name>
    <dbReference type="NCBI Taxonomy" id="157652"/>
    <lineage>
        <taxon>Eukaryota</taxon>
        <taxon>Viridiplantae</taxon>
        <taxon>Streptophyta</taxon>
        <taxon>Embryophyta</taxon>
        <taxon>Tracheophyta</taxon>
        <taxon>Spermatophyta</taxon>
        <taxon>Magnoliopsida</taxon>
        <taxon>eudicotyledons</taxon>
        <taxon>Gunneridae</taxon>
        <taxon>Pentapetalae</taxon>
        <taxon>rosids</taxon>
        <taxon>fabids</taxon>
        <taxon>Fabales</taxon>
        <taxon>Fabaceae</taxon>
        <taxon>Papilionoideae</taxon>
        <taxon>50 kb inversion clade</taxon>
        <taxon>NPAAA clade</taxon>
        <taxon>indigoferoid/millettioid clade</taxon>
        <taxon>Phaseoleae</taxon>
        <taxon>Mucuna</taxon>
    </lineage>
</organism>
<dbReference type="GO" id="GO:0003676">
    <property type="term" value="F:nucleic acid binding"/>
    <property type="evidence" value="ECO:0007669"/>
    <property type="project" value="InterPro"/>
</dbReference>
<evidence type="ECO:0000256" key="1">
    <source>
        <dbReference type="SAM" id="Phobius"/>
    </source>
</evidence>
<comment type="caution">
    <text evidence="2">The sequence shown here is derived from an EMBL/GenBank/DDBJ whole genome shotgun (WGS) entry which is preliminary data.</text>
</comment>
<keyword evidence="3" id="KW-1185">Reference proteome</keyword>
<evidence type="ECO:0000313" key="3">
    <source>
        <dbReference type="Proteomes" id="UP000257109"/>
    </source>
</evidence>
<dbReference type="Proteomes" id="UP000257109">
    <property type="component" value="Unassembled WGS sequence"/>
</dbReference>
<sequence length="189" mass="22154">ISKERIERLIKEGILHIFGFFYFDTCIDCIKWKLIARARKNGVTRNKKVLQLIHTNICRPITLISMGGFMYGWVELLYKKFESLDAFKTFKVTIELKLSMKRIGCKFNGMYNEIDRKFGPFARFLKDCGIEAQYTMPGIPQRNRTLINMVRCMLSHSTILVFLWGYALKTTTYILNHVPSKFVAKTPYE</sequence>
<dbReference type="InterPro" id="IPR039537">
    <property type="entry name" value="Retrotran_Ty1/copia-like"/>
</dbReference>
<keyword evidence="1" id="KW-0472">Membrane</keyword>
<feature type="non-terminal residue" evidence="2">
    <location>
        <position position="189"/>
    </location>
</feature>
<name>A0A371HIN6_MUCPR</name>
<dbReference type="InterPro" id="IPR012337">
    <property type="entry name" value="RNaseH-like_sf"/>
</dbReference>
<protein>
    <recommendedName>
        <fullName evidence="4">Integrase catalytic domain-containing protein</fullName>
    </recommendedName>
</protein>
<reference evidence="2" key="1">
    <citation type="submission" date="2018-05" db="EMBL/GenBank/DDBJ databases">
        <title>Draft genome of Mucuna pruriens seed.</title>
        <authorList>
            <person name="Nnadi N.E."/>
            <person name="Vos R."/>
            <person name="Hasami M.H."/>
            <person name="Devisetty U.K."/>
            <person name="Aguiy J.C."/>
        </authorList>
    </citation>
    <scope>NUCLEOTIDE SEQUENCE [LARGE SCALE GENOMIC DNA]</scope>
    <source>
        <strain evidence="2">JCA_2017</strain>
    </source>
</reference>
<dbReference type="EMBL" id="QJKJ01002483">
    <property type="protein sequence ID" value="RDY02666.1"/>
    <property type="molecule type" value="Genomic_DNA"/>
</dbReference>
<dbReference type="AlphaFoldDB" id="A0A371HIN6"/>
<keyword evidence="1" id="KW-1133">Transmembrane helix</keyword>
<dbReference type="PANTHER" id="PTHR42648">
    <property type="entry name" value="TRANSPOSASE, PUTATIVE-RELATED"/>
    <property type="match status" value="1"/>
</dbReference>
<dbReference type="SUPFAM" id="SSF53098">
    <property type="entry name" value="Ribonuclease H-like"/>
    <property type="match status" value="1"/>
</dbReference>
<accession>A0A371HIN6</accession>
<dbReference type="PANTHER" id="PTHR42648:SF28">
    <property type="entry name" value="TRANSPOSON-ENCODED PROTEIN WITH RIBONUCLEASE H-LIKE AND RETROVIRUS ZINC FINGER-LIKE DOMAINS"/>
    <property type="match status" value="1"/>
</dbReference>
<evidence type="ECO:0008006" key="4">
    <source>
        <dbReference type="Google" id="ProtNLM"/>
    </source>
</evidence>
<dbReference type="Gene3D" id="3.30.420.10">
    <property type="entry name" value="Ribonuclease H-like superfamily/Ribonuclease H"/>
    <property type="match status" value="1"/>
</dbReference>